<keyword evidence="2" id="KW-1185">Reference proteome</keyword>
<protein>
    <submittedName>
        <fullName evidence="1">Uncharacterized protein</fullName>
    </submittedName>
</protein>
<accession>A0AAE0KR67</accession>
<comment type="caution">
    <text evidence="1">The sequence shown here is derived from an EMBL/GenBank/DDBJ whole genome shotgun (WGS) entry which is preliminary data.</text>
</comment>
<gene>
    <name evidence="1" type="ORF">CYMTET_33193</name>
</gene>
<name>A0AAE0KR67_9CHLO</name>
<evidence type="ECO:0000313" key="1">
    <source>
        <dbReference type="EMBL" id="KAK3257732.1"/>
    </source>
</evidence>
<reference evidence="1 2" key="1">
    <citation type="journal article" date="2015" name="Genome Biol. Evol.">
        <title>Comparative Genomics of a Bacterivorous Green Alga Reveals Evolutionary Causalities and Consequences of Phago-Mixotrophic Mode of Nutrition.</title>
        <authorList>
            <person name="Burns J.A."/>
            <person name="Paasch A."/>
            <person name="Narechania A."/>
            <person name="Kim E."/>
        </authorList>
    </citation>
    <scope>NUCLEOTIDE SEQUENCE [LARGE SCALE GENOMIC DNA]</scope>
    <source>
        <strain evidence="1 2">PLY_AMNH</strain>
    </source>
</reference>
<sequence length="202" mass="22320">MSTCKQLYLASGDDCKLWTQLFQTRWDVPAVAWEDGRGRCANAKELCLRYERNLRSFEVSPEASNFQRVFDLIGESTPLRPSLTCATLHSSNALPRTLSVLSGVSKALQETWSVSVDSCEMASSSLAWSVDDVLKFVLSQQVWSACDFLTALAHRDPARFSEELRADAPASLYEAANQVQPPQCAPGLGVRERSSTVIEQAL</sequence>
<evidence type="ECO:0000313" key="2">
    <source>
        <dbReference type="Proteomes" id="UP001190700"/>
    </source>
</evidence>
<organism evidence="1 2">
    <name type="scientific">Cymbomonas tetramitiformis</name>
    <dbReference type="NCBI Taxonomy" id="36881"/>
    <lineage>
        <taxon>Eukaryota</taxon>
        <taxon>Viridiplantae</taxon>
        <taxon>Chlorophyta</taxon>
        <taxon>Pyramimonadophyceae</taxon>
        <taxon>Pyramimonadales</taxon>
        <taxon>Pyramimonadaceae</taxon>
        <taxon>Cymbomonas</taxon>
    </lineage>
</organism>
<dbReference type="AlphaFoldDB" id="A0AAE0KR67"/>
<dbReference type="Proteomes" id="UP001190700">
    <property type="component" value="Unassembled WGS sequence"/>
</dbReference>
<dbReference type="EMBL" id="LGRX02020174">
    <property type="protein sequence ID" value="KAK3257732.1"/>
    <property type="molecule type" value="Genomic_DNA"/>
</dbReference>
<proteinExistence type="predicted"/>